<feature type="region of interest" description="Disordered" evidence="1">
    <location>
        <begin position="201"/>
        <end position="221"/>
    </location>
</feature>
<evidence type="ECO:0000256" key="1">
    <source>
        <dbReference type="SAM" id="MobiDB-lite"/>
    </source>
</evidence>
<dbReference type="AlphaFoldDB" id="A0AAD4SCT3"/>
<evidence type="ECO:0000313" key="2">
    <source>
        <dbReference type="EMBL" id="KAI3885043.1"/>
    </source>
</evidence>
<accession>A0AAD4SCT3</accession>
<comment type="caution">
    <text evidence="2">The sequence shown here is derived from an EMBL/GenBank/DDBJ whole genome shotgun (WGS) entry which is preliminary data.</text>
</comment>
<evidence type="ECO:0000313" key="3">
    <source>
        <dbReference type="Proteomes" id="UP001202328"/>
    </source>
</evidence>
<protein>
    <submittedName>
        <fullName evidence="2">Uncharacterized protein</fullName>
    </submittedName>
</protein>
<organism evidence="2 3">
    <name type="scientific">Papaver atlanticum</name>
    <dbReference type="NCBI Taxonomy" id="357466"/>
    <lineage>
        <taxon>Eukaryota</taxon>
        <taxon>Viridiplantae</taxon>
        <taxon>Streptophyta</taxon>
        <taxon>Embryophyta</taxon>
        <taxon>Tracheophyta</taxon>
        <taxon>Spermatophyta</taxon>
        <taxon>Magnoliopsida</taxon>
        <taxon>Ranunculales</taxon>
        <taxon>Papaveraceae</taxon>
        <taxon>Papaveroideae</taxon>
        <taxon>Papaver</taxon>
    </lineage>
</organism>
<reference evidence="2" key="1">
    <citation type="submission" date="2022-04" db="EMBL/GenBank/DDBJ databases">
        <title>A functionally conserved STORR gene fusion in Papaver species that diverged 16.8 million years ago.</title>
        <authorList>
            <person name="Catania T."/>
        </authorList>
    </citation>
    <scope>NUCLEOTIDE SEQUENCE</scope>
    <source>
        <strain evidence="2">S-188037</strain>
    </source>
</reference>
<gene>
    <name evidence="2" type="ORF">MKW98_002435</name>
</gene>
<name>A0AAD4SCT3_9MAGN</name>
<sequence>MFLGGLYHHLHVLAYDLRRANDETFTIHNLVPTAFLQVWALSRMLPHVEGINTVGETVYMDHGRERRVRTPVNPPRMALYERASSKQEFNFCEALDKIEAFTFCPYNDNVCGINVNINILRSTCHGFSGRMQDNCRQRPVIGRRLSASRVWQNFWACETKALERFCSSPPVRDASPDIIAMHHSGCITIPQDTLTAAKLQSRSKGEGVGAAPRGKPISAGTRAQIKGVLSRRRALGIFGDTSGAGASGVPEPHTPIVEPVSECVVDYSDGSGWNTPEGCYGETPYHDQDLNFLLVKAMKIISSPPPF</sequence>
<proteinExistence type="predicted"/>
<dbReference type="Proteomes" id="UP001202328">
    <property type="component" value="Unassembled WGS sequence"/>
</dbReference>
<keyword evidence="3" id="KW-1185">Reference proteome</keyword>
<dbReference type="EMBL" id="JAJJMB010012161">
    <property type="protein sequence ID" value="KAI3885043.1"/>
    <property type="molecule type" value="Genomic_DNA"/>
</dbReference>